<evidence type="ECO:0000313" key="1">
    <source>
        <dbReference type="EMBL" id="GAK54182.1"/>
    </source>
</evidence>
<gene>
    <name evidence="1" type="ORF">U14_05461</name>
</gene>
<organism evidence="1">
    <name type="scientific">Candidatus Moduliflexus flocculans</name>
    <dbReference type="NCBI Taxonomy" id="1499966"/>
    <lineage>
        <taxon>Bacteria</taxon>
        <taxon>Candidatus Moduliflexota</taxon>
        <taxon>Candidatus Moduliflexia</taxon>
        <taxon>Candidatus Moduliflexales</taxon>
        <taxon>Candidatus Moduliflexaceae</taxon>
    </lineage>
</organism>
<dbReference type="STRING" id="1499966.U14_05461"/>
<evidence type="ECO:0000313" key="2">
    <source>
        <dbReference type="Proteomes" id="UP000030700"/>
    </source>
</evidence>
<accession>A0A081BS01</accession>
<name>A0A081BS01_9BACT</name>
<protein>
    <submittedName>
        <fullName evidence="1">Uncharacterized protein</fullName>
    </submittedName>
</protein>
<keyword evidence="2" id="KW-1185">Reference proteome</keyword>
<dbReference type="AlphaFoldDB" id="A0A081BS01"/>
<reference evidence="1" key="1">
    <citation type="journal article" date="2015" name="PeerJ">
        <title>First genomic representation of candidate bacterial phylum KSB3 points to enhanced environmental sensing as a trigger of wastewater bulking.</title>
        <authorList>
            <person name="Sekiguchi Y."/>
            <person name="Ohashi A."/>
            <person name="Parks D.H."/>
            <person name="Yamauchi T."/>
            <person name="Tyson G.W."/>
            <person name="Hugenholtz P."/>
        </authorList>
    </citation>
    <scope>NUCLEOTIDE SEQUENCE [LARGE SCALE GENOMIC DNA]</scope>
</reference>
<dbReference type="HOGENOM" id="CLU_200989_0_0_0"/>
<dbReference type="Proteomes" id="UP000030700">
    <property type="component" value="Unassembled WGS sequence"/>
</dbReference>
<dbReference type="EMBL" id="DF820460">
    <property type="protein sequence ID" value="GAK54182.1"/>
    <property type="molecule type" value="Genomic_DNA"/>
</dbReference>
<sequence>MVRCQQDCCQHFTARTDTFEGQELIIGYYCKHGFDIELNKLRGYERNVPFCERYERMKDEDCSQQ</sequence>
<proteinExistence type="predicted"/>